<name>A0A8S1C522_9INSE</name>
<organism evidence="2 3">
    <name type="scientific">Cloeon dipterum</name>
    <dbReference type="NCBI Taxonomy" id="197152"/>
    <lineage>
        <taxon>Eukaryota</taxon>
        <taxon>Metazoa</taxon>
        <taxon>Ecdysozoa</taxon>
        <taxon>Arthropoda</taxon>
        <taxon>Hexapoda</taxon>
        <taxon>Insecta</taxon>
        <taxon>Pterygota</taxon>
        <taxon>Palaeoptera</taxon>
        <taxon>Ephemeroptera</taxon>
        <taxon>Pisciforma</taxon>
        <taxon>Baetidae</taxon>
        <taxon>Cloeon</taxon>
    </lineage>
</organism>
<dbReference type="Proteomes" id="UP000494165">
    <property type="component" value="Unassembled WGS sequence"/>
</dbReference>
<dbReference type="Pfam" id="PF06757">
    <property type="entry name" value="Ins_allergen_rp"/>
    <property type="match status" value="1"/>
</dbReference>
<sequence length="216" mass="25178">MSLCVSSLCLILLGLSFQTGGGVAATELHDDFRVFFQVVSIDDVTSPFLNTYQESHEFARSVDFLVSREYDQLLDELFESIYFEEYRDLMMENGVPMQVWMERFRALTHAPPFPARSPLTLTRASLDKDFMPFIYNMMPYIILTDITDVYFYLSRTSRPFMAFLQFLASDEHQNTLGYLIECPQFQALWMALLENGIDLQEIYNYLSKEIAFAQDF</sequence>
<evidence type="ECO:0000313" key="3">
    <source>
        <dbReference type="Proteomes" id="UP000494165"/>
    </source>
</evidence>
<reference evidence="2 3" key="1">
    <citation type="submission" date="2020-04" db="EMBL/GenBank/DDBJ databases">
        <authorList>
            <person name="Alioto T."/>
            <person name="Alioto T."/>
            <person name="Gomez Garrido J."/>
        </authorList>
    </citation>
    <scope>NUCLEOTIDE SEQUENCE [LARGE SCALE GENOMIC DNA]</scope>
</reference>
<comment type="caution">
    <text evidence="2">The sequence shown here is derived from an EMBL/GenBank/DDBJ whole genome shotgun (WGS) entry which is preliminary data.</text>
</comment>
<keyword evidence="1" id="KW-0732">Signal</keyword>
<evidence type="ECO:0000256" key="1">
    <source>
        <dbReference type="SAM" id="SignalP"/>
    </source>
</evidence>
<dbReference type="InterPro" id="IPR010629">
    <property type="entry name" value="Ins_allergen"/>
</dbReference>
<feature type="chain" id="PRO_5035866050" description="Hemocyanin N-terminal domain-containing protein" evidence="1">
    <location>
        <begin position="25"/>
        <end position="216"/>
    </location>
</feature>
<keyword evidence="3" id="KW-1185">Reference proteome</keyword>
<evidence type="ECO:0008006" key="4">
    <source>
        <dbReference type="Google" id="ProtNLM"/>
    </source>
</evidence>
<accession>A0A8S1C522</accession>
<protein>
    <recommendedName>
        <fullName evidence="4">Hemocyanin N-terminal domain-containing protein</fullName>
    </recommendedName>
</protein>
<evidence type="ECO:0000313" key="2">
    <source>
        <dbReference type="EMBL" id="CAB3363004.1"/>
    </source>
</evidence>
<proteinExistence type="predicted"/>
<feature type="signal peptide" evidence="1">
    <location>
        <begin position="1"/>
        <end position="24"/>
    </location>
</feature>
<gene>
    <name evidence="2" type="ORF">CLODIP_2_CD15440</name>
</gene>
<dbReference type="OrthoDB" id="7882129at2759"/>
<dbReference type="AlphaFoldDB" id="A0A8S1C522"/>
<dbReference type="EMBL" id="CADEPI010000010">
    <property type="protein sequence ID" value="CAB3363004.1"/>
    <property type="molecule type" value="Genomic_DNA"/>
</dbReference>